<dbReference type="InterPro" id="IPR032795">
    <property type="entry name" value="DUF3741-assoc"/>
</dbReference>
<comment type="caution">
    <text evidence="5">The sequence shown here is derived from an EMBL/GenBank/DDBJ whole genome shotgun (WGS) entry which is preliminary data.</text>
</comment>
<reference evidence="5" key="1">
    <citation type="submission" date="2023-10" db="EMBL/GenBank/DDBJ databases">
        <title>Chromosome-level genome of the transformable northern wattle, Acacia crassicarpa.</title>
        <authorList>
            <person name="Massaro I."/>
            <person name="Sinha N.R."/>
            <person name="Poethig S."/>
            <person name="Leichty A.R."/>
        </authorList>
    </citation>
    <scope>NUCLEOTIDE SEQUENCE</scope>
    <source>
        <strain evidence="5">Acra3RX</strain>
        <tissue evidence="5">Leaf</tissue>
    </source>
</reference>
<proteinExistence type="predicted"/>
<dbReference type="EMBL" id="JAWXYG010000005">
    <property type="protein sequence ID" value="KAK4272968.1"/>
    <property type="molecule type" value="Genomic_DNA"/>
</dbReference>
<name>A0AAE1JRL0_9FABA</name>
<dbReference type="Pfam" id="PF14309">
    <property type="entry name" value="DUF4378"/>
    <property type="match status" value="1"/>
</dbReference>
<feature type="domain" description="DUF3741" evidence="2">
    <location>
        <begin position="207"/>
        <end position="250"/>
    </location>
</feature>
<dbReference type="PANTHER" id="PTHR46634">
    <property type="entry name" value="M REDUCTASE II SUBUNIT GAMMA, PUTATIVE (DUF3741)-RELATED"/>
    <property type="match status" value="1"/>
</dbReference>
<dbReference type="PANTHER" id="PTHR46634:SF3">
    <property type="entry name" value="M REDUCTASE II SUBUNIT GAMMA, PUTATIVE (DUF3741)-RELATED"/>
    <property type="match status" value="1"/>
</dbReference>
<evidence type="ECO:0000313" key="6">
    <source>
        <dbReference type="Proteomes" id="UP001293593"/>
    </source>
</evidence>
<evidence type="ECO:0000259" key="4">
    <source>
        <dbReference type="Pfam" id="PF14383"/>
    </source>
</evidence>
<feature type="compositionally biased region" description="Basic and acidic residues" evidence="1">
    <location>
        <begin position="211"/>
        <end position="222"/>
    </location>
</feature>
<dbReference type="AlphaFoldDB" id="A0AAE1JRL0"/>
<sequence length="953" mass="106625">MNGLQNKQIHNSQEPFPGCLGRMANLFDLSAGVTGNRLLTDKPHHDASLSRSQSDVTRISSPPFTDQIEDKLIISDLTRAFSKKKINGTPIKMLIEQEMSKDIDSKRNPPNVVAKLMGLEVLPHEDPNIAVQKSHRKDYTQHICGHSEKPSRHWQLEDSFMDKKTVHEVHNTSEQVDYKDIYEMWRQSRSTDHVREKTPERGRRNQSQKIMEPKHLSSDEKLCQSKEVEDALEVLSSNKDLLLKFLASQNLCEFHSTTPPDTKRITVLKPSKMIDNDKSPYKEKNDKPVKKSSIVGQAAVWDKRNHGYSLASQRVDEYPVQPTRIVILKPSFGKTHESTAMVTPTSSSSQDMQIGSFYQEPENDVVESRDAAQEVTEQMQENPRGFQRDETLYSSVYSNGYTGDESSFNQSENEYAAGNYSDSEFMSPSPRHSWDYINRTGSPYSSSFGRASISLESPVCREAKKRLSERWAMMASNMNPQEQSQARRSSTLGEMLALSDMKKSAISQVEVIIKDQEPRESVSCKNNFNEQHVGDSPKNLSRSKSVPACSNAFETGFNVEVCNSEVGNTPISKELAKSKSLKSSFKGKVTSLFFLRNKRSSKERSTLSESKNESQSTIVETSKSPSNFPGICGDDLSQSFNNGGYGDRSLHYLCEPASKSSLDSVSKGQKGLISLEPGLTVLKPGALGISNQILDEPSPISVLEPPFGDDNVARVSSDCMKAGHLGTPGHLKSNLIDKSPPIGSIARTIPWDDSCAEVASSYPLKPLMTSLDPVEEERDFLVLVQKLLSVAGLDDQLLSDSLYSRWYSPESPLDPSLRDKYAILNDKEPLQEAKRRLQRSTQMLVFDSVSAILKEISDCRSEKSSMRRKCRQPEGASLLLMDLVLSRMKEMTSSRDGGDTKDMMVEMVVREEVVGKVWLELKGLEIDIIGMEIEERLLEELVEDAVVDLTGRV</sequence>
<feature type="region of interest" description="Disordered" evidence="1">
    <location>
        <begin position="603"/>
        <end position="624"/>
    </location>
</feature>
<dbReference type="Pfam" id="PF12552">
    <property type="entry name" value="DUF3741"/>
    <property type="match status" value="1"/>
</dbReference>
<organism evidence="5 6">
    <name type="scientific">Acacia crassicarpa</name>
    <name type="common">northern wattle</name>
    <dbReference type="NCBI Taxonomy" id="499986"/>
    <lineage>
        <taxon>Eukaryota</taxon>
        <taxon>Viridiplantae</taxon>
        <taxon>Streptophyta</taxon>
        <taxon>Embryophyta</taxon>
        <taxon>Tracheophyta</taxon>
        <taxon>Spermatophyta</taxon>
        <taxon>Magnoliopsida</taxon>
        <taxon>eudicotyledons</taxon>
        <taxon>Gunneridae</taxon>
        <taxon>Pentapetalae</taxon>
        <taxon>rosids</taxon>
        <taxon>fabids</taxon>
        <taxon>Fabales</taxon>
        <taxon>Fabaceae</taxon>
        <taxon>Caesalpinioideae</taxon>
        <taxon>mimosoid clade</taxon>
        <taxon>Acacieae</taxon>
        <taxon>Acacia</taxon>
    </lineage>
</organism>
<feature type="domain" description="DUF4378" evidence="3">
    <location>
        <begin position="784"/>
        <end position="944"/>
    </location>
</feature>
<dbReference type="InterPro" id="IPR025486">
    <property type="entry name" value="DUF4378"/>
</dbReference>
<feature type="compositionally biased region" description="Polar residues" evidence="1">
    <location>
        <begin position="613"/>
        <end position="624"/>
    </location>
</feature>
<evidence type="ECO:0000256" key="1">
    <source>
        <dbReference type="SAM" id="MobiDB-lite"/>
    </source>
</evidence>
<evidence type="ECO:0000313" key="5">
    <source>
        <dbReference type="EMBL" id="KAK4272968.1"/>
    </source>
</evidence>
<feature type="compositionally biased region" description="Polar residues" evidence="1">
    <location>
        <begin position="49"/>
        <end position="62"/>
    </location>
</feature>
<feature type="compositionally biased region" description="Basic and acidic residues" evidence="1">
    <location>
        <begin position="189"/>
        <end position="203"/>
    </location>
</feature>
<feature type="region of interest" description="Disordered" evidence="1">
    <location>
        <begin position="38"/>
        <end position="62"/>
    </location>
</feature>
<evidence type="ECO:0008006" key="7">
    <source>
        <dbReference type="Google" id="ProtNLM"/>
    </source>
</evidence>
<dbReference type="Proteomes" id="UP001293593">
    <property type="component" value="Unassembled WGS sequence"/>
</dbReference>
<evidence type="ECO:0000259" key="3">
    <source>
        <dbReference type="Pfam" id="PF14309"/>
    </source>
</evidence>
<dbReference type="InterPro" id="IPR022212">
    <property type="entry name" value="DUF3741"/>
</dbReference>
<feature type="compositionally biased region" description="Basic and acidic residues" evidence="1">
    <location>
        <begin position="603"/>
        <end position="612"/>
    </location>
</feature>
<evidence type="ECO:0000259" key="2">
    <source>
        <dbReference type="Pfam" id="PF12552"/>
    </source>
</evidence>
<gene>
    <name evidence="5" type="ORF">QN277_021453</name>
</gene>
<feature type="compositionally biased region" description="Basic and acidic residues" evidence="1">
    <location>
        <begin position="39"/>
        <end position="48"/>
    </location>
</feature>
<feature type="domain" description="DUF3741" evidence="4">
    <location>
        <begin position="108"/>
        <end position="124"/>
    </location>
</feature>
<protein>
    <recommendedName>
        <fullName evidence="7">DUF4378 domain-containing protein</fullName>
    </recommendedName>
</protein>
<keyword evidence="6" id="KW-1185">Reference proteome</keyword>
<dbReference type="Pfam" id="PF14383">
    <property type="entry name" value="VARLMGL"/>
    <property type="match status" value="1"/>
</dbReference>
<accession>A0AAE1JRL0</accession>
<feature type="region of interest" description="Disordered" evidence="1">
    <location>
        <begin position="189"/>
        <end position="222"/>
    </location>
</feature>